<feature type="compositionally biased region" description="Low complexity" evidence="5">
    <location>
        <begin position="766"/>
        <end position="779"/>
    </location>
</feature>
<proteinExistence type="predicted"/>
<dbReference type="EMBL" id="KI669459">
    <property type="protein sequence ID" value="OCF62093.1"/>
    <property type="molecule type" value="Genomic_DNA"/>
</dbReference>
<feature type="compositionally biased region" description="Low complexity" evidence="5">
    <location>
        <begin position="217"/>
        <end position="231"/>
    </location>
</feature>
<evidence type="ECO:0000256" key="4">
    <source>
        <dbReference type="ARBA" id="ARBA00023136"/>
    </source>
</evidence>
<name>A0A1B9J2S4_9TREE</name>
<dbReference type="GO" id="GO:0016020">
    <property type="term" value="C:membrane"/>
    <property type="evidence" value="ECO:0007669"/>
    <property type="project" value="UniProtKB-SubCell"/>
</dbReference>
<feature type="compositionally biased region" description="Polar residues" evidence="5">
    <location>
        <begin position="87"/>
        <end position="99"/>
    </location>
</feature>
<gene>
    <name evidence="7" type="ORF">L486_01759</name>
</gene>
<keyword evidence="8" id="KW-1185">Reference proteome</keyword>
<dbReference type="OrthoDB" id="3364966at2759"/>
<dbReference type="PANTHER" id="PTHR43220:SF21">
    <property type="entry name" value="TRANSMEMBRANE PROTEIN 41A"/>
    <property type="match status" value="1"/>
</dbReference>
<reference evidence="8" key="2">
    <citation type="submission" date="2013-12" db="EMBL/GenBank/DDBJ databases">
        <title>Evolution of pathogenesis and genome organization in the Tremellales.</title>
        <authorList>
            <person name="Cuomo C."/>
            <person name="Litvintseva A."/>
            <person name="Heitman J."/>
            <person name="Chen Y."/>
            <person name="Sun S."/>
            <person name="Springer D."/>
            <person name="Dromer F."/>
            <person name="Young S."/>
            <person name="Zeng Q."/>
            <person name="Chapman S."/>
            <person name="Gujja S."/>
            <person name="Saif S."/>
            <person name="Birren B."/>
        </authorList>
    </citation>
    <scope>NUCLEOTIDE SEQUENCE [LARGE SCALE GENOMIC DNA]</scope>
    <source>
        <strain evidence="8">CBS 10435</strain>
    </source>
</reference>
<organism evidence="7 8">
    <name type="scientific">Kwoniella mangroviensis CBS 10435</name>
    <dbReference type="NCBI Taxonomy" id="1331196"/>
    <lineage>
        <taxon>Eukaryota</taxon>
        <taxon>Fungi</taxon>
        <taxon>Dikarya</taxon>
        <taxon>Basidiomycota</taxon>
        <taxon>Agaricomycotina</taxon>
        <taxon>Tremellomycetes</taxon>
        <taxon>Tremellales</taxon>
        <taxon>Cryptococcaceae</taxon>
        <taxon>Kwoniella</taxon>
    </lineage>
</organism>
<evidence type="ECO:0000256" key="6">
    <source>
        <dbReference type="SAM" id="Phobius"/>
    </source>
</evidence>
<feature type="transmembrane region" description="Helical" evidence="6">
    <location>
        <begin position="439"/>
        <end position="461"/>
    </location>
</feature>
<keyword evidence="3 6" id="KW-1133">Transmembrane helix</keyword>
<feature type="region of interest" description="Disordered" evidence="5">
    <location>
        <begin position="1"/>
        <end position="251"/>
    </location>
</feature>
<dbReference type="Proteomes" id="UP000092583">
    <property type="component" value="Unassembled WGS sequence"/>
</dbReference>
<reference evidence="7 8" key="1">
    <citation type="submission" date="2013-07" db="EMBL/GenBank/DDBJ databases">
        <title>The Genome Sequence of Kwoniella mangroviensis CBS10435.</title>
        <authorList>
            <consortium name="The Broad Institute Genome Sequencing Platform"/>
            <person name="Cuomo C."/>
            <person name="Litvintseva A."/>
            <person name="Chen Y."/>
            <person name="Heitman J."/>
            <person name="Sun S."/>
            <person name="Springer D."/>
            <person name="Dromer F."/>
            <person name="Young S.K."/>
            <person name="Zeng Q."/>
            <person name="Gargeya S."/>
            <person name="Fitzgerald M."/>
            <person name="Abouelleil A."/>
            <person name="Alvarado L."/>
            <person name="Berlin A.M."/>
            <person name="Chapman S.B."/>
            <person name="Dewar J."/>
            <person name="Goldberg J."/>
            <person name="Griggs A."/>
            <person name="Gujja S."/>
            <person name="Hansen M."/>
            <person name="Howarth C."/>
            <person name="Imamovic A."/>
            <person name="Larimer J."/>
            <person name="McCowan C."/>
            <person name="Murphy C."/>
            <person name="Pearson M."/>
            <person name="Priest M."/>
            <person name="Roberts A."/>
            <person name="Saif S."/>
            <person name="Shea T."/>
            <person name="Sykes S."/>
            <person name="Wortman J."/>
            <person name="Nusbaum C."/>
            <person name="Birren B."/>
        </authorList>
    </citation>
    <scope>NUCLEOTIDE SEQUENCE [LARGE SCALE GENOMIC DNA]</scope>
    <source>
        <strain evidence="7 8">CBS 10435</strain>
    </source>
</reference>
<keyword evidence="2 6" id="KW-0812">Transmembrane</keyword>
<feature type="compositionally biased region" description="Pro residues" evidence="5">
    <location>
        <begin position="1"/>
        <end position="10"/>
    </location>
</feature>
<feature type="compositionally biased region" description="Polar residues" evidence="5">
    <location>
        <begin position="177"/>
        <end position="210"/>
    </location>
</feature>
<protein>
    <submittedName>
        <fullName evidence="7">Uncharacterized protein</fullName>
    </submittedName>
</protein>
<evidence type="ECO:0000256" key="3">
    <source>
        <dbReference type="ARBA" id="ARBA00022989"/>
    </source>
</evidence>
<feature type="region of interest" description="Disordered" evidence="5">
    <location>
        <begin position="266"/>
        <end position="388"/>
    </location>
</feature>
<evidence type="ECO:0000313" key="7">
    <source>
        <dbReference type="EMBL" id="OCF62093.1"/>
    </source>
</evidence>
<feature type="compositionally biased region" description="Polar residues" evidence="5">
    <location>
        <begin position="327"/>
        <end position="343"/>
    </location>
</feature>
<accession>A0A1B9J2S4</accession>
<dbReference type="STRING" id="1331196.A0A1B9J2S4"/>
<sequence>MSIYTPPLPPVMSRENSSEDLHLPSSSSGKPMGDAADVVAQLSRSLEAGPSRLSTASSLLQTPKITGNRRASKSVSGSRPALIVTPATRTQSYYTPQVKSSDSFPSSSSIPSSPVLGPGIVKRKSSVPSLVRRYTTREDEGISDLLNEDHFEPPMTSSTRSMSKGKGKEKAVESRARSTSTSIVVPQTQDLTEHSTYTFPSSSFAQSSLNHVPELPPSSQAWSSMPLSPSSSDRELDTYPPPSSSTSSSFVKSAYEVGESLLSWVKPKKHHRYDGSSAYRRGSDDDSEKGLIGSGSDQDEEDDGYSGGRGSGESTRRAGPGKYWGIWTSTAEDQDPSSSSDNYFTLPPSSPLDQDGNYPRFQAAINGDSNSFPATLPTPALSTKSLSRDDSKRNKLRKVFRSRGGDGISHDDSRGWLTTVLNVGAGQRGGKTAEVLKELGWTVGILVGAFFVSAGLVLWLIQSVPITTLKHLPQSTTDLQLLSAEIRSYMASSNNGWWHTIGVLTFVGCWKHAWSVPGAVILNILVGSLLDPMPALLLLTIITASGSLGAYTLSRPLAPLIAVLFPKPLALVRAALAPETIPAPATAQQVIGETITPIQASSDPSQPAIGGPTEKSTVWRRLLIMRAMGFVPWSGMNVACGVVGVDWKVFWLTTAAGSASWSYVTASVGHILSRLKVPSQALADSGVISENSGGESLTSLLRDPVLIAKLIFLSGLTLLPVILKRRNGENGSGVDGIEDGLNLNLDSSISTTPRSSSSSFELNEFTSSSPSSSGTPRPTIMTNPAISALRLVDLNSSSNEGLPPMSPLSQSLAKFTPTPRMFDLLSFGRTVIRTGQRGLAGGVRGAERMIRGQNGPN</sequence>
<evidence type="ECO:0000256" key="1">
    <source>
        <dbReference type="ARBA" id="ARBA00004141"/>
    </source>
</evidence>
<keyword evidence="4 6" id="KW-0472">Membrane</keyword>
<feature type="region of interest" description="Disordered" evidence="5">
    <location>
        <begin position="752"/>
        <end position="781"/>
    </location>
</feature>
<dbReference type="InterPro" id="IPR045014">
    <property type="entry name" value="TM41A/B"/>
</dbReference>
<feature type="compositionally biased region" description="Polar residues" evidence="5">
    <location>
        <begin position="52"/>
        <end position="65"/>
    </location>
</feature>
<evidence type="ECO:0000256" key="2">
    <source>
        <dbReference type="ARBA" id="ARBA00022692"/>
    </source>
</evidence>
<dbReference type="PANTHER" id="PTHR43220">
    <property type="match status" value="1"/>
</dbReference>
<feature type="compositionally biased region" description="Basic and acidic residues" evidence="5">
    <location>
        <begin position="166"/>
        <end position="176"/>
    </location>
</feature>
<feature type="compositionally biased region" description="Low complexity" evidence="5">
    <location>
        <begin position="100"/>
        <end position="114"/>
    </location>
</feature>
<evidence type="ECO:0000313" key="8">
    <source>
        <dbReference type="Proteomes" id="UP000092583"/>
    </source>
</evidence>
<comment type="subcellular location">
    <subcellularLocation>
        <location evidence="1">Membrane</location>
        <topology evidence="1">Multi-pass membrane protein</topology>
    </subcellularLocation>
</comment>
<dbReference type="AlphaFoldDB" id="A0A1B9J2S4"/>
<evidence type="ECO:0000256" key="5">
    <source>
        <dbReference type="SAM" id="MobiDB-lite"/>
    </source>
</evidence>